<dbReference type="OrthoDB" id="20087at2759"/>
<dbReference type="GO" id="GO:0005680">
    <property type="term" value="C:anaphase-promoting complex"/>
    <property type="evidence" value="ECO:0007669"/>
    <property type="project" value="InterPro"/>
</dbReference>
<evidence type="ECO:0000256" key="2">
    <source>
        <dbReference type="SAM" id="MobiDB-lite"/>
    </source>
</evidence>
<gene>
    <name evidence="3" type="primary">cdc26</name>
    <name evidence="3" type="ORF">DFA_10724</name>
</gene>
<evidence type="ECO:0000313" key="4">
    <source>
        <dbReference type="Proteomes" id="UP000007797"/>
    </source>
</evidence>
<accession>F4QB79</accession>
<proteinExistence type="predicted"/>
<evidence type="ECO:0000256" key="1">
    <source>
        <dbReference type="ARBA" id="ARBA00022786"/>
    </source>
</evidence>
<dbReference type="AlphaFoldDB" id="F4QB79"/>
<keyword evidence="4" id="KW-1185">Reference proteome</keyword>
<dbReference type="Pfam" id="PF10471">
    <property type="entry name" value="ANAPC_CDC26"/>
    <property type="match status" value="1"/>
</dbReference>
<dbReference type="Proteomes" id="UP000007797">
    <property type="component" value="Unassembled WGS sequence"/>
</dbReference>
<evidence type="ECO:0000313" key="3">
    <source>
        <dbReference type="EMBL" id="EGG14851.1"/>
    </source>
</evidence>
<reference evidence="4" key="1">
    <citation type="journal article" date="2011" name="Genome Res.">
        <title>Phylogeny-wide analysis of social amoeba genomes highlights ancient origins for complex intercellular communication.</title>
        <authorList>
            <person name="Heidel A.J."/>
            <person name="Lawal H.M."/>
            <person name="Felder M."/>
            <person name="Schilde C."/>
            <person name="Helps N.R."/>
            <person name="Tunggal B."/>
            <person name="Rivero F."/>
            <person name="John U."/>
            <person name="Schleicher M."/>
            <person name="Eichinger L."/>
            <person name="Platzer M."/>
            <person name="Noegel A.A."/>
            <person name="Schaap P."/>
            <person name="Gloeckner G."/>
        </authorList>
    </citation>
    <scope>NUCLEOTIDE SEQUENCE [LARGE SCALE GENOMIC DNA]</scope>
    <source>
        <strain evidence="4">SH3</strain>
    </source>
</reference>
<feature type="compositionally biased region" description="Low complexity" evidence="2">
    <location>
        <begin position="31"/>
        <end position="49"/>
    </location>
</feature>
<sequence length="69" mass="8088">MISRKPTRIELNIDDLEEYNQLKKEQTLQYNNQPPTSASSSNQQQQQNNFKLVDLEAKQPKSRNERIGI</sequence>
<dbReference type="KEGG" id="dfa:DFA_10724"/>
<name>F4QB79_CACFS</name>
<feature type="region of interest" description="Disordered" evidence="2">
    <location>
        <begin position="26"/>
        <end position="69"/>
    </location>
</feature>
<dbReference type="RefSeq" id="XP_004351367.1">
    <property type="nucleotide sequence ID" value="XM_004351315.1"/>
</dbReference>
<dbReference type="InterPro" id="IPR018860">
    <property type="entry name" value="APC_suCDC26"/>
</dbReference>
<dbReference type="EMBL" id="GL883027">
    <property type="protein sequence ID" value="EGG14851.1"/>
    <property type="molecule type" value="Genomic_DNA"/>
</dbReference>
<feature type="compositionally biased region" description="Basic and acidic residues" evidence="2">
    <location>
        <begin position="53"/>
        <end position="69"/>
    </location>
</feature>
<dbReference type="GO" id="GO:0031145">
    <property type="term" value="P:anaphase-promoting complex-dependent catabolic process"/>
    <property type="evidence" value="ECO:0007669"/>
    <property type="project" value="InterPro"/>
</dbReference>
<keyword evidence="1" id="KW-0833">Ubl conjugation pathway</keyword>
<organism evidence="3 4">
    <name type="scientific">Cavenderia fasciculata</name>
    <name type="common">Slime mold</name>
    <name type="synonym">Dictyostelium fasciculatum</name>
    <dbReference type="NCBI Taxonomy" id="261658"/>
    <lineage>
        <taxon>Eukaryota</taxon>
        <taxon>Amoebozoa</taxon>
        <taxon>Evosea</taxon>
        <taxon>Eumycetozoa</taxon>
        <taxon>Dictyostelia</taxon>
        <taxon>Acytosteliales</taxon>
        <taxon>Cavenderiaceae</taxon>
        <taxon>Cavenderia</taxon>
    </lineage>
</organism>
<dbReference type="GeneID" id="14866899"/>
<protein>
    <submittedName>
        <fullName evidence="3">Subunit of anaphase promoting complex</fullName>
    </submittedName>
</protein>